<dbReference type="PANTHER" id="PTHR30023">
    <property type="entry name" value="D-ALANYL-D-ALANINE CARBOXYPEPTIDASE"/>
    <property type="match status" value="1"/>
</dbReference>
<evidence type="ECO:0000256" key="2">
    <source>
        <dbReference type="ARBA" id="ARBA00022801"/>
    </source>
</evidence>
<keyword evidence="4" id="KW-0645">Protease</keyword>
<evidence type="ECO:0000256" key="1">
    <source>
        <dbReference type="ARBA" id="ARBA00006096"/>
    </source>
</evidence>
<feature type="region of interest" description="Disordered" evidence="3">
    <location>
        <begin position="61"/>
        <end position="82"/>
    </location>
</feature>
<organism evidence="4 5">
    <name type="scientific">Sinomonas cyclohexanicum</name>
    <name type="common">Corynebacterium cyclohexanicum</name>
    <dbReference type="NCBI Taxonomy" id="322009"/>
    <lineage>
        <taxon>Bacteria</taxon>
        <taxon>Bacillati</taxon>
        <taxon>Actinomycetota</taxon>
        <taxon>Actinomycetes</taxon>
        <taxon>Micrococcales</taxon>
        <taxon>Micrococcaceae</taxon>
        <taxon>Sinomonas</taxon>
    </lineage>
</organism>
<comment type="similarity">
    <text evidence="1">Belongs to the peptidase S13 family.</text>
</comment>
<protein>
    <submittedName>
        <fullName evidence="4">D-alanyl-D-alanine carboxypeptidase</fullName>
    </submittedName>
</protein>
<dbReference type="PRINTS" id="PR00922">
    <property type="entry name" value="DADACBPTASE3"/>
</dbReference>
<proteinExistence type="inferred from homology"/>
<evidence type="ECO:0000313" key="5">
    <source>
        <dbReference type="Proteomes" id="UP001319861"/>
    </source>
</evidence>
<dbReference type="GO" id="GO:0004180">
    <property type="term" value="F:carboxypeptidase activity"/>
    <property type="evidence" value="ECO:0007669"/>
    <property type="project" value="UniProtKB-KW"/>
</dbReference>
<dbReference type="InterPro" id="IPR000667">
    <property type="entry name" value="Peptidase_S13"/>
</dbReference>
<dbReference type="EMBL" id="AP024525">
    <property type="protein sequence ID" value="BCT74463.1"/>
    <property type="molecule type" value="Genomic_DNA"/>
</dbReference>
<evidence type="ECO:0000313" key="4">
    <source>
        <dbReference type="EMBL" id="BCT74463.1"/>
    </source>
</evidence>
<dbReference type="Pfam" id="PF02113">
    <property type="entry name" value="Peptidase_S13"/>
    <property type="match status" value="2"/>
</dbReference>
<dbReference type="SUPFAM" id="SSF56601">
    <property type="entry name" value="beta-lactamase/transpeptidase-like"/>
    <property type="match status" value="1"/>
</dbReference>
<dbReference type="RefSeq" id="WP_229231208.1">
    <property type="nucleotide sequence ID" value="NZ_AP024525.1"/>
</dbReference>
<dbReference type="PANTHER" id="PTHR30023:SF0">
    <property type="entry name" value="PENICILLIN-SENSITIVE CARBOXYPEPTIDASE A"/>
    <property type="match status" value="1"/>
</dbReference>
<dbReference type="Proteomes" id="UP001319861">
    <property type="component" value="Chromosome"/>
</dbReference>
<gene>
    <name evidence="4" type="ORF">SCMU_03050</name>
</gene>
<accession>A0ABM7PQJ2</accession>
<feature type="region of interest" description="Disordered" evidence="3">
    <location>
        <begin position="198"/>
        <end position="222"/>
    </location>
</feature>
<reference evidence="4 5" key="1">
    <citation type="journal article" date="2021" name="J. Biosci. Bioeng.">
        <title>Identification and characterization of a chc gene cluster responsible for the aromatization pathway of cyclohexanecarboxylate degradation in Sinomonas cyclohexanicum ATCC 51369.</title>
        <authorList>
            <person name="Yamamoto T."/>
            <person name="Hasegawa Y."/>
            <person name="Lau P.C.K."/>
            <person name="Iwaki H."/>
        </authorList>
    </citation>
    <scope>NUCLEOTIDE SEQUENCE [LARGE SCALE GENOMIC DNA]</scope>
    <source>
        <strain evidence="4 5">ATCC 51369</strain>
    </source>
</reference>
<dbReference type="Gene3D" id="3.40.710.10">
    <property type="entry name" value="DD-peptidase/beta-lactamase superfamily"/>
    <property type="match status" value="2"/>
</dbReference>
<dbReference type="InterPro" id="IPR012338">
    <property type="entry name" value="Beta-lactam/transpept-like"/>
</dbReference>
<keyword evidence="2" id="KW-0378">Hydrolase</keyword>
<name>A0ABM7PQJ2_SINCY</name>
<evidence type="ECO:0000256" key="3">
    <source>
        <dbReference type="SAM" id="MobiDB-lite"/>
    </source>
</evidence>
<sequence>MTSERGGRTLRGSLWALIASALAVAVLAAVGMLSSGAATDVHGQLFPDPTPTATTPAWLVPPSSAPSLAGATPLSTTAPEPDSAALSKELDARLVPGSGSVAGTVLDGATGQTLYSRSGEQPSIPASNLKLLTASAVLTTLGPDATLTTKVVRGADPGTLVLVGGGDVMLGAGASQPGAVMGRAGMATLAAETAAALTGTHDGGASPSGAPSPAASGTAASGPAALPSTLTIRLDDTLFTGPALNPAWATEDVDAGEMAPIYALALNAGRSAPGANGPRPKDSAMDAANAFRAELAKDLAASGVKVADGVGRAAAPSGAAEVASVRSATIAEQAGYALRESDNYAAEVLGRLASHAAGGPASNDGAVAALKAAATRILGSTDGFQLSDACGLAIADRAAPAALAGLVRAMTSGPDARLRAALDGLPVAALDGTLAGRFGGTTTAGGAGVVRAKTGTLNTVTALSGYLVDADGRLLVFSFVANGLDPAARQQAVAAIDAGVAALAGCGCRG</sequence>
<keyword evidence="4" id="KW-0121">Carboxypeptidase</keyword>
<keyword evidence="5" id="KW-1185">Reference proteome</keyword>